<dbReference type="EMBL" id="BAAAUD010000051">
    <property type="protein sequence ID" value="GAA2960716.1"/>
    <property type="molecule type" value="Genomic_DNA"/>
</dbReference>
<gene>
    <name evidence="2" type="ORF">GCM10010446_52790</name>
</gene>
<sequence>MSCAARSSESESYGRLYRVGVEAEVEVDGRTNPEPRTASAAPTAPRTPSPRDGPHHLFANRDSDGQNTP</sequence>
<name>A0ABP6K1F9_9ACTN</name>
<comment type="caution">
    <text evidence="2">The sequence shown here is derived from an EMBL/GenBank/DDBJ whole genome shotgun (WGS) entry which is preliminary data.</text>
</comment>
<evidence type="ECO:0000256" key="1">
    <source>
        <dbReference type="SAM" id="MobiDB-lite"/>
    </source>
</evidence>
<organism evidence="2 3">
    <name type="scientific">Streptomyces enissocaesilis</name>
    <dbReference type="NCBI Taxonomy" id="332589"/>
    <lineage>
        <taxon>Bacteria</taxon>
        <taxon>Bacillati</taxon>
        <taxon>Actinomycetota</taxon>
        <taxon>Actinomycetes</taxon>
        <taxon>Kitasatosporales</taxon>
        <taxon>Streptomycetaceae</taxon>
        <taxon>Streptomyces</taxon>
        <taxon>Streptomyces rochei group</taxon>
    </lineage>
</organism>
<accession>A0ABP6K1F9</accession>
<evidence type="ECO:0000313" key="2">
    <source>
        <dbReference type="EMBL" id="GAA2960716.1"/>
    </source>
</evidence>
<feature type="compositionally biased region" description="Low complexity" evidence="1">
    <location>
        <begin position="35"/>
        <end position="46"/>
    </location>
</feature>
<feature type="region of interest" description="Disordered" evidence="1">
    <location>
        <begin position="24"/>
        <end position="69"/>
    </location>
</feature>
<feature type="compositionally biased region" description="Basic and acidic residues" evidence="1">
    <location>
        <begin position="52"/>
        <end position="69"/>
    </location>
</feature>
<proteinExistence type="predicted"/>
<evidence type="ECO:0000313" key="3">
    <source>
        <dbReference type="Proteomes" id="UP001500403"/>
    </source>
</evidence>
<dbReference type="Proteomes" id="UP001500403">
    <property type="component" value="Unassembled WGS sequence"/>
</dbReference>
<reference evidence="3" key="1">
    <citation type="journal article" date="2019" name="Int. J. Syst. Evol. Microbiol.">
        <title>The Global Catalogue of Microorganisms (GCM) 10K type strain sequencing project: providing services to taxonomists for standard genome sequencing and annotation.</title>
        <authorList>
            <consortium name="The Broad Institute Genomics Platform"/>
            <consortium name="The Broad Institute Genome Sequencing Center for Infectious Disease"/>
            <person name="Wu L."/>
            <person name="Ma J."/>
        </authorList>
    </citation>
    <scope>NUCLEOTIDE SEQUENCE [LARGE SCALE GENOMIC DNA]</scope>
    <source>
        <strain evidence="3">JCM 9088</strain>
    </source>
</reference>
<keyword evidence="3" id="KW-1185">Reference proteome</keyword>
<protein>
    <submittedName>
        <fullName evidence="2">Uncharacterized protein</fullName>
    </submittedName>
</protein>